<dbReference type="InterPro" id="IPR049280">
    <property type="entry name" value="DUF6852"/>
</dbReference>
<accession>A0A7X9RTV8</accession>
<feature type="domain" description="DUF5606" evidence="1">
    <location>
        <begin position="3"/>
        <end position="49"/>
    </location>
</feature>
<proteinExistence type="predicted"/>
<evidence type="ECO:0000259" key="2">
    <source>
        <dbReference type="Pfam" id="PF21186"/>
    </source>
</evidence>
<dbReference type="AlphaFoldDB" id="A0A7X9RTV8"/>
<dbReference type="Pfam" id="PF18347">
    <property type="entry name" value="DUF5606"/>
    <property type="match status" value="1"/>
</dbReference>
<dbReference type="Gene3D" id="1.10.10.1650">
    <property type="match status" value="1"/>
</dbReference>
<dbReference type="RefSeq" id="WP_169656201.1">
    <property type="nucleotide sequence ID" value="NZ_JABANE010000016.1"/>
</dbReference>
<dbReference type="Gene3D" id="2.30.30.730">
    <property type="match status" value="1"/>
</dbReference>
<keyword evidence="4" id="KW-1185">Reference proteome</keyword>
<feature type="domain" description="DUF6852" evidence="2">
    <location>
        <begin position="52"/>
        <end position="123"/>
    </location>
</feature>
<evidence type="ECO:0000259" key="1">
    <source>
        <dbReference type="Pfam" id="PF18347"/>
    </source>
</evidence>
<dbReference type="EMBL" id="JABANE010000016">
    <property type="protein sequence ID" value="NME67877.1"/>
    <property type="molecule type" value="Genomic_DNA"/>
</dbReference>
<dbReference type="InterPro" id="IPR049282">
    <property type="entry name" value="BVU_3817_N_sf"/>
</dbReference>
<dbReference type="Pfam" id="PF21186">
    <property type="entry name" value="DUF6852"/>
    <property type="match status" value="1"/>
</dbReference>
<dbReference type="InterPro" id="IPR041218">
    <property type="entry name" value="DUF5606"/>
</dbReference>
<evidence type="ECO:0000313" key="3">
    <source>
        <dbReference type="EMBL" id="NME67877.1"/>
    </source>
</evidence>
<name>A0A7X9RTV8_9BACT</name>
<sequence>MNLKDIASVAGKPGLFKIVKPSRTGVIVESLEVKPKKTIVNASQRISILKEISMYVTGEAEESVALEEVFQSIKSKFGVGILTDVDTKSEDDLEDFITSVLPNWDQDRIYTSDIKKLVTWYNKLSEFYPEALEDTKEEEKDEEASAE</sequence>
<protein>
    <submittedName>
        <fullName evidence="3">DUF5606 domain-containing protein</fullName>
    </submittedName>
</protein>
<gene>
    <name evidence="3" type="ORF">HHU12_07875</name>
</gene>
<reference evidence="3 4" key="1">
    <citation type="submission" date="2020-04" db="EMBL/GenBank/DDBJ databases">
        <title>Flammeovirga sp. SR4, a novel species isolated from seawater.</title>
        <authorList>
            <person name="Wang X."/>
        </authorList>
    </citation>
    <scope>NUCLEOTIDE SEQUENCE [LARGE SCALE GENOMIC DNA]</scope>
    <source>
        <strain evidence="3 4">ATCC 23126</strain>
    </source>
</reference>
<dbReference type="Proteomes" id="UP000576082">
    <property type="component" value="Unassembled WGS sequence"/>
</dbReference>
<organism evidence="3 4">
    <name type="scientific">Flammeovirga aprica JL-4</name>
    <dbReference type="NCBI Taxonomy" id="694437"/>
    <lineage>
        <taxon>Bacteria</taxon>
        <taxon>Pseudomonadati</taxon>
        <taxon>Bacteroidota</taxon>
        <taxon>Cytophagia</taxon>
        <taxon>Cytophagales</taxon>
        <taxon>Flammeovirgaceae</taxon>
        <taxon>Flammeovirga</taxon>
    </lineage>
</organism>
<evidence type="ECO:0000313" key="4">
    <source>
        <dbReference type="Proteomes" id="UP000576082"/>
    </source>
</evidence>
<comment type="caution">
    <text evidence="3">The sequence shown here is derived from an EMBL/GenBank/DDBJ whole genome shotgun (WGS) entry which is preliminary data.</text>
</comment>
<dbReference type="InterPro" id="IPR049281">
    <property type="entry name" value="BVU_3817-like_C_sf"/>
</dbReference>